<evidence type="ECO:0000313" key="8">
    <source>
        <dbReference type="EMBL" id="STE72746.1"/>
    </source>
</evidence>
<dbReference type="InterPro" id="IPR013840">
    <property type="entry name" value="DNAligase_N"/>
</dbReference>
<dbReference type="Proteomes" id="UP000255201">
    <property type="component" value="Unassembled WGS sequence"/>
</dbReference>
<keyword evidence="1 8" id="KW-0436">Ligase</keyword>
<sequence length="211" mass="23875">MKVWMAILISILCWQSSAWAVCPAWSPARAQEEISRLQQQIKQWDDDYWKEGKSEVEDGVYDQLSARLTQWQRCFGNETRDVMMPPLNGAVIHPVAHTGVRKMADKIALSLWMRERSDLWVQPKVDGVAVTLVYRDGKLNKAISRGNGLKGEDWTQKVRLISAVPQTVSGPLANSTLQGEIFLKREGHIQQQMGGNKCPRKSCWSDDAPGR</sequence>
<keyword evidence="4" id="KW-0234">DNA repair</keyword>
<feature type="chain" id="PRO_5016656091" evidence="6">
    <location>
        <begin position="21"/>
        <end position="211"/>
    </location>
</feature>
<dbReference type="FunFam" id="1.10.287.610:FF:000003">
    <property type="entry name" value="DNA ligase B"/>
    <property type="match status" value="1"/>
</dbReference>
<dbReference type="EMBL" id="UFZL01000002">
    <property type="protein sequence ID" value="STE72746.1"/>
    <property type="molecule type" value="Genomic_DNA"/>
</dbReference>
<dbReference type="GO" id="GO:0003911">
    <property type="term" value="F:DNA ligase (NAD+) activity"/>
    <property type="evidence" value="ECO:0007669"/>
    <property type="project" value="UniProtKB-EC"/>
</dbReference>
<reference evidence="8 9" key="1">
    <citation type="submission" date="2018-06" db="EMBL/GenBank/DDBJ databases">
        <authorList>
            <consortium name="Pathogen Informatics"/>
            <person name="Doyle S."/>
        </authorList>
    </citation>
    <scope>NUCLEOTIDE SEQUENCE [LARGE SCALE GENOMIC DNA]</scope>
    <source>
        <strain evidence="8 9">NCTC10764</strain>
    </source>
</reference>
<dbReference type="PANTHER" id="PTHR47810">
    <property type="entry name" value="DNA LIGASE"/>
    <property type="match status" value="1"/>
</dbReference>
<protein>
    <submittedName>
        <fullName evidence="8">NAD-dependent DNA ligase LigB</fullName>
        <ecNumber evidence="8">6.5.1.2</ecNumber>
    </submittedName>
</protein>
<dbReference type="Gene3D" id="1.10.287.610">
    <property type="entry name" value="Helix hairpin bin"/>
    <property type="match status" value="1"/>
</dbReference>
<keyword evidence="2" id="KW-0235">DNA replication</keyword>
<dbReference type="InterPro" id="IPR050326">
    <property type="entry name" value="NAD_dep_DNA_ligaseB"/>
</dbReference>
<organism evidence="8 9">
    <name type="scientific">Escherichia coli</name>
    <dbReference type="NCBI Taxonomy" id="562"/>
    <lineage>
        <taxon>Bacteria</taxon>
        <taxon>Pseudomonadati</taxon>
        <taxon>Pseudomonadota</taxon>
        <taxon>Gammaproteobacteria</taxon>
        <taxon>Enterobacterales</taxon>
        <taxon>Enterobacteriaceae</taxon>
        <taxon>Escherichia</taxon>
    </lineage>
</organism>
<keyword evidence="3" id="KW-0227">DNA damage</keyword>
<dbReference type="SMART" id="SM00532">
    <property type="entry name" value="LIGANc"/>
    <property type="match status" value="1"/>
</dbReference>
<evidence type="ECO:0000259" key="7">
    <source>
        <dbReference type="SMART" id="SM00532"/>
    </source>
</evidence>
<feature type="domain" description="NAD-dependent DNA ligase N-terminal" evidence="7">
    <location>
        <begin position="29"/>
        <end position="211"/>
    </location>
</feature>
<dbReference type="PANTHER" id="PTHR47810:SF1">
    <property type="entry name" value="DNA LIGASE B"/>
    <property type="match status" value="1"/>
</dbReference>
<evidence type="ECO:0000256" key="2">
    <source>
        <dbReference type="ARBA" id="ARBA00022705"/>
    </source>
</evidence>
<dbReference type="GO" id="GO:0006260">
    <property type="term" value="P:DNA replication"/>
    <property type="evidence" value="ECO:0007669"/>
    <property type="project" value="UniProtKB-KW"/>
</dbReference>
<dbReference type="Gene3D" id="3.30.470.30">
    <property type="entry name" value="DNA ligase/mRNA capping enzyme"/>
    <property type="match status" value="1"/>
</dbReference>
<evidence type="ECO:0000256" key="1">
    <source>
        <dbReference type="ARBA" id="ARBA00022598"/>
    </source>
</evidence>
<dbReference type="InterPro" id="IPR013839">
    <property type="entry name" value="DNAligase_adenylation"/>
</dbReference>
<keyword evidence="6" id="KW-0732">Signal</keyword>
<evidence type="ECO:0000256" key="5">
    <source>
        <dbReference type="SAM" id="MobiDB-lite"/>
    </source>
</evidence>
<dbReference type="EC" id="6.5.1.2" evidence="8"/>
<feature type="region of interest" description="Disordered" evidence="5">
    <location>
        <begin position="192"/>
        <end position="211"/>
    </location>
</feature>
<dbReference type="Pfam" id="PF01653">
    <property type="entry name" value="DNA_ligase_aden"/>
    <property type="match status" value="1"/>
</dbReference>
<dbReference type="InterPro" id="IPR018239">
    <property type="entry name" value="DNA_ligase_AS"/>
</dbReference>
<accession>A0A376JQ68</accession>
<dbReference type="GO" id="GO:0006281">
    <property type="term" value="P:DNA repair"/>
    <property type="evidence" value="ECO:0007669"/>
    <property type="project" value="UniProtKB-KW"/>
</dbReference>
<evidence type="ECO:0000313" key="9">
    <source>
        <dbReference type="Proteomes" id="UP000255201"/>
    </source>
</evidence>
<dbReference type="PROSITE" id="PS01055">
    <property type="entry name" value="DNA_LIGASE_N1"/>
    <property type="match status" value="1"/>
</dbReference>
<proteinExistence type="predicted"/>
<evidence type="ECO:0000256" key="3">
    <source>
        <dbReference type="ARBA" id="ARBA00022763"/>
    </source>
</evidence>
<name>A0A376JQ68_ECOLX</name>
<feature type="signal peptide" evidence="6">
    <location>
        <begin position="1"/>
        <end position="20"/>
    </location>
</feature>
<dbReference type="AlphaFoldDB" id="A0A376JQ68"/>
<evidence type="ECO:0000256" key="6">
    <source>
        <dbReference type="SAM" id="SignalP"/>
    </source>
</evidence>
<dbReference type="SUPFAM" id="SSF56091">
    <property type="entry name" value="DNA ligase/mRNA capping enzyme, catalytic domain"/>
    <property type="match status" value="1"/>
</dbReference>
<gene>
    <name evidence="8" type="primary">ligB_1</name>
    <name evidence="8" type="ORF">NCTC10764_03468</name>
</gene>
<evidence type="ECO:0000256" key="4">
    <source>
        <dbReference type="ARBA" id="ARBA00023204"/>
    </source>
</evidence>